<dbReference type="InterPro" id="IPR001765">
    <property type="entry name" value="Carbonic_anhydrase"/>
</dbReference>
<evidence type="ECO:0000313" key="5">
    <source>
        <dbReference type="EMBL" id="OQO00836.1"/>
    </source>
</evidence>
<dbReference type="OrthoDB" id="10248475at2759"/>
<evidence type="ECO:0000313" key="6">
    <source>
        <dbReference type="Proteomes" id="UP000192596"/>
    </source>
</evidence>
<feature type="binding site" evidence="4">
    <location>
        <position position="102"/>
    </location>
    <ligand>
        <name>Zn(2+)</name>
        <dbReference type="ChEBI" id="CHEBI:29105"/>
    </ligand>
</feature>
<evidence type="ECO:0000256" key="4">
    <source>
        <dbReference type="PIRSR" id="PIRSR601765-1"/>
    </source>
</evidence>
<gene>
    <name evidence="5" type="ORF">B0A48_13523</name>
</gene>
<dbReference type="Proteomes" id="UP000192596">
    <property type="component" value="Unassembled WGS sequence"/>
</dbReference>
<dbReference type="InParanoid" id="A0A1V8SNT4"/>
<dbReference type="Gene3D" id="3.40.1050.10">
    <property type="entry name" value="Carbonic anhydrase"/>
    <property type="match status" value="1"/>
</dbReference>
<dbReference type="EMBL" id="NAJO01000033">
    <property type="protein sequence ID" value="OQO00836.1"/>
    <property type="molecule type" value="Genomic_DNA"/>
</dbReference>
<keyword evidence="6" id="KW-1185">Reference proteome</keyword>
<dbReference type="PANTHER" id="PTHR43175">
    <property type="entry name" value="CARBONIC ANHYDRASE"/>
    <property type="match status" value="1"/>
</dbReference>
<dbReference type="GO" id="GO:0004089">
    <property type="term" value="F:carbonate dehydratase activity"/>
    <property type="evidence" value="ECO:0007669"/>
    <property type="project" value="InterPro"/>
</dbReference>
<organism evidence="5 6">
    <name type="scientific">Cryoendolithus antarcticus</name>
    <dbReference type="NCBI Taxonomy" id="1507870"/>
    <lineage>
        <taxon>Eukaryota</taxon>
        <taxon>Fungi</taxon>
        <taxon>Dikarya</taxon>
        <taxon>Ascomycota</taxon>
        <taxon>Pezizomycotina</taxon>
        <taxon>Dothideomycetes</taxon>
        <taxon>Dothideomycetidae</taxon>
        <taxon>Cladosporiales</taxon>
        <taxon>Cladosporiaceae</taxon>
        <taxon>Cryoendolithus</taxon>
    </lineage>
</organism>
<dbReference type="PANTHER" id="PTHR43175:SF3">
    <property type="entry name" value="CARBON DISULFIDE HYDROLASE"/>
    <property type="match status" value="1"/>
</dbReference>
<dbReference type="GO" id="GO:0008270">
    <property type="term" value="F:zinc ion binding"/>
    <property type="evidence" value="ECO:0007669"/>
    <property type="project" value="InterPro"/>
</dbReference>
<dbReference type="STRING" id="1507870.A0A1V8SNT4"/>
<comment type="caution">
    <text evidence="5">The sequence shown here is derived from an EMBL/GenBank/DDBJ whole genome shotgun (WGS) entry which is preliminary data.</text>
</comment>
<dbReference type="InterPro" id="IPR036874">
    <property type="entry name" value="Carbonic_anhydrase_sf"/>
</dbReference>
<comment type="similarity">
    <text evidence="1">Belongs to the beta-class carbonic anhydrase family.</text>
</comment>
<proteinExistence type="inferred from homology"/>
<dbReference type="AlphaFoldDB" id="A0A1V8SNT4"/>
<accession>A0A1V8SNT4</accession>
<dbReference type="SUPFAM" id="SSF53056">
    <property type="entry name" value="beta-carbonic anhydrase, cab"/>
    <property type="match status" value="1"/>
</dbReference>
<dbReference type="CDD" id="cd03379">
    <property type="entry name" value="beta_CA_cladeD"/>
    <property type="match status" value="1"/>
</dbReference>
<name>A0A1V8SNT4_9PEZI</name>
<feature type="binding site" evidence="4">
    <location>
        <position position="42"/>
    </location>
    <ligand>
        <name>Zn(2+)</name>
        <dbReference type="ChEBI" id="CHEBI:29105"/>
    </ligand>
</feature>
<sequence length="178" mass="19902">MSAELVRKMDKANDAYAAAHSPSPSFKDFPDQKAVLVLTCLDPRCEPHHFWNLPADMGPGIMRNAGGRVTEDVLRSIRVISTIMSYGRNTVGAVVIVHHTDCGMINFSDDFVKGKLKERHPGHDQEIDGMFIGEIKDLEKSLKEDVALIRADPFMPKDLEVLAFEYDVFSGKTREVKV</sequence>
<evidence type="ECO:0000256" key="2">
    <source>
        <dbReference type="ARBA" id="ARBA00022723"/>
    </source>
</evidence>
<protein>
    <submittedName>
        <fullName evidence="5">Uncharacterized protein</fullName>
    </submittedName>
</protein>
<keyword evidence="2 4" id="KW-0479">Metal-binding</keyword>
<feature type="binding site" evidence="4">
    <location>
        <position position="40"/>
    </location>
    <ligand>
        <name>Zn(2+)</name>
        <dbReference type="ChEBI" id="CHEBI:29105"/>
    </ligand>
</feature>
<evidence type="ECO:0000256" key="1">
    <source>
        <dbReference type="ARBA" id="ARBA00006217"/>
    </source>
</evidence>
<comment type="cofactor">
    <cofactor evidence="4">
        <name>Zn(2+)</name>
        <dbReference type="ChEBI" id="CHEBI:29105"/>
    </cofactor>
    <text evidence="4">Binds 1 zinc ion per subunit.</text>
</comment>
<feature type="binding site" evidence="4">
    <location>
        <position position="99"/>
    </location>
    <ligand>
        <name>Zn(2+)</name>
        <dbReference type="ChEBI" id="CHEBI:29105"/>
    </ligand>
</feature>
<reference evidence="6" key="1">
    <citation type="submission" date="2017-03" db="EMBL/GenBank/DDBJ databases">
        <title>Genomes of endolithic fungi from Antarctica.</title>
        <authorList>
            <person name="Coleine C."/>
            <person name="Masonjones S."/>
            <person name="Stajich J.E."/>
        </authorList>
    </citation>
    <scope>NUCLEOTIDE SEQUENCE [LARGE SCALE GENOMIC DNA]</scope>
    <source>
        <strain evidence="6">CCFEE 5527</strain>
    </source>
</reference>
<dbReference type="SMART" id="SM00947">
    <property type="entry name" value="Pro_CA"/>
    <property type="match status" value="1"/>
</dbReference>
<evidence type="ECO:0000256" key="3">
    <source>
        <dbReference type="ARBA" id="ARBA00022833"/>
    </source>
</evidence>
<keyword evidence="3 4" id="KW-0862">Zinc</keyword>